<dbReference type="PANTHER" id="PTHR21240:SF28">
    <property type="entry name" value="ISO-OROTATE DECARBOXYLASE (EUROFUNG)"/>
    <property type="match status" value="1"/>
</dbReference>
<gene>
    <name evidence="3" type="ORF">IAC79_01670</name>
</gene>
<dbReference type="SUPFAM" id="SSF51556">
    <property type="entry name" value="Metallo-dependent hydrolases"/>
    <property type="match status" value="1"/>
</dbReference>
<evidence type="ECO:0000259" key="2">
    <source>
        <dbReference type="Pfam" id="PF04909"/>
    </source>
</evidence>
<evidence type="ECO:0000256" key="1">
    <source>
        <dbReference type="ARBA" id="ARBA00023239"/>
    </source>
</evidence>
<dbReference type="InterPro" id="IPR006680">
    <property type="entry name" value="Amidohydro-rel"/>
</dbReference>
<dbReference type="Gene3D" id="3.20.20.140">
    <property type="entry name" value="Metal-dependent hydrolases"/>
    <property type="match status" value="1"/>
</dbReference>
<proteinExistence type="predicted"/>
<dbReference type="Pfam" id="PF04909">
    <property type="entry name" value="Amidohydro_2"/>
    <property type="match status" value="1"/>
</dbReference>
<reference evidence="3" key="2">
    <citation type="journal article" date="2021" name="PeerJ">
        <title>Extensive microbial diversity within the chicken gut microbiome revealed by metagenomics and culture.</title>
        <authorList>
            <person name="Gilroy R."/>
            <person name="Ravi A."/>
            <person name="Getino M."/>
            <person name="Pursley I."/>
            <person name="Horton D.L."/>
            <person name="Alikhan N.F."/>
            <person name="Baker D."/>
            <person name="Gharbi K."/>
            <person name="Hall N."/>
            <person name="Watson M."/>
            <person name="Adriaenssens E.M."/>
            <person name="Foster-Nyarko E."/>
            <person name="Jarju S."/>
            <person name="Secka A."/>
            <person name="Antonio M."/>
            <person name="Oren A."/>
            <person name="Chaudhuri R.R."/>
            <person name="La Ragione R."/>
            <person name="Hildebrand F."/>
            <person name="Pallen M.J."/>
        </authorList>
    </citation>
    <scope>NUCLEOTIDE SEQUENCE</scope>
    <source>
        <strain evidence="3">35461</strain>
    </source>
</reference>
<keyword evidence="1" id="KW-0456">Lyase</keyword>
<comment type="caution">
    <text evidence="3">The sequence shown here is derived from an EMBL/GenBank/DDBJ whole genome shotgun (WGS) entry which is preliminary data.</text>
</comment>
<sequence length="276" mass="29828">MTRIDLHAHAFSAHTAPKVIATLLTLAHRACPGFAPHGDGTLPDLLRAEAAAGFDRVAVCNIATRPEHHAYMARFLTALRSGAMGEEAARRVIPCVSLHPHDPDAAAHLKTLVALGARMVKLHPYSQNIPLDDPATIRLLALIRDAGLPVLCHTGHDVTAGEDDFAGPRRVVNVLDRVPGLRLICAHCAAWRHPETLDLLLGRPVGVDLAFQPATGVEPIIQRFALEHPLEHLYFGSDWPWASPAEHAARIASWGLPQDRQDALFGANAARLLALP</sequence>
<dbReference type="GO" id="GO:0016831">
    <property type="term" value="F:carboxy-lyase activity"/>
    <property type="evidence" value="ECO:0007669"/>
    <property type="project" value="InterPro"/>
</dbReference>
<reference evidence="3" key="1">
    <citation type="submission" date="2020-10" db="EMBL/GenBank/DDBJ databases">
        <authorList>
            <person name="Gilroy R."/>
        </authorList>
    </citation>
    <scope>NUCLEOTIDE SEQUENCE</scope>
    <source>
        <strain evidence="3">35461</strain>
    </source>
</reference>
<evidence type="ECO:0000313" key="4">
    <source>
        <dbReference type="Proteomes" id="UP000886845"/>
    </source>
</evidence>
<dbReference type="GO" id="GO:0005737">
    <property type="term" value="C:cytoplasm"/>
    <property type="evidence" value="ECO:0007669"/>
    <property type="project" value="TreeGrafter"/>
</dbReference>
<dbReference type="InterPro" id="IPR032465">
    <property type="entry name" value="ACMSD"/>
</dbReference>
<name>A0A9D1NMD5_9BACT</name>
<dbReference type="EMBL" id="DVOR01000056">
    <property type="protein sequence ID" value="HIV08808.1"/>
    <property type="molecule type" value="Genomic_DNA"/>
</dbReference>
<protein>
    <submittedName>
        <fullName evidence="3">Amidohydrolase family protein</fullName>
    </submittedName>
</protein>
<dbReference type="Proteomes" id="UP000886845">
    <property type="component" value="Unassembled WGS sequence"/>
</dbReference>
<feature type="domain" description="Amidohydrolase-related" evidence="2">
    <location>
        <begin position="50"/>
        <end position="274"/>
    </location>
</feature>
<evidence type="ECO:0000313" key="3">
    <source>
        <dbReference type="EMBL" id="HIV08808.1"/>
    </source>
</evidence>
<dbReference type="PANTHER" id="PTHR21240">
    <property type="entry name" value="2-AMINO-3-CARBOXYLMUCONATE-6-SEMIALDEHYDE DECARBOXYLASE"/>
    <property type="match status" value="1"/>
</dbReference>
<accession>A0A9D1NMD5</accession>
<organism evidence="3 4">
    <name type="scientific">Candidatus Spyradenecus faecavium</name>
    <dbReference type="NCBI Taxonomy" id="2840947"/>
    <lineage>
        <taxon>Bacteria</taxon>
        <taxon>Pseudomonadati</taxon>
        <taxon>Lentisphaerota</taxon>
        <taxon>Lentisphaeria</taxon>
        <taxon>Lentisphaerales</taxon>
        <taxon>Lentisphaeraceae</taxon>
        <taxon>Lentisphaeraceae incertae sedis</taxon>
        <taxon>Candidatus Spyradenecus</taxon>
    </lineage>
</organism>
<dbReference type="GO" id="GO:0016787">
    <property type="term" value="F:hydrolase activity"/>
    <property type="evidence" value="ECO:0007669"/>
    <property type="project" value="InterPro"/>
</dbReference>
<dbReference type="GO" id="GO:0019748">
    <property type="term" value="P:secondary metabolic process"/>
    <property type="evidence" value="ECO:0007669"/>
    <property type="project" value="TreeGrafter"/>
</dbReference>
<dbReference type="InterPro" id="IPR032466">
    <property type="entry name" value="Metal_Hydrolase"/>
</dbReference>
<dbReference type="AlphaFoldDB" id="A0A9D1NMD5"/>